<reference evidence="3 4" key="1">
    <citation type="journal article" date="2020" name="G3 (Bethesda)">
        <title>CeMbio - The Caenorhabditis elegans Microbiome Resource.</title>
        <authorList>
            <person name="Dirksen P."/>
            <person name="Assie A."/>
            <person name="Zimmermann J."/>
            <person name="Zhang F."/>
            <person name="Tietje A.M."/>
            <person name="Marsh S.A."/>
            <person name="Felix M.A."/>
            <person name="Shapira M."/>
            <person name="Kaleta C."/>
            <person name="Schulenburg H."/>
            <person name="Samuel B."/>
        </authorList>
    </citation>
    <scope>NUCLEOTIDE SEQUENCE [LARGE SCALE GENOMIC DNA]</scope>
    <source>
        <strain evidence="3 4">BIGb0170</strain>
    </source>
</reference>
<keyword evidence="1" id="KW-0732">Signal</keyword>
<dbReference type="GO" id="GO:0031992">
    <property type="term" value="F:energy transducer activity"/>
    <property type="evidence" value="ECO:0007669"/>
    <property type="project" value="TreeGrafter"/>
</dbReference>
<evidence type="ECO:0000256" key="1">
    <source>
        <dbReference type="SAM" id="SignalP"/>
    </source>
</evidence>
<dbReference type="RefSeq" id="WP_182330724.1">
    <property type="nucleotide sequence ID" value="NZ_CP058555.1"/>
</dbReference>
<dbReference type="AlphaFoldDB" id="A0A7G5E8V2"/>
<dbReference type="GO" id="GO:0098797">
    <property type="term" value="C:plasma membrane protein complex"/>
    <property type="evidence" value="ECO:0007669"/>
    <property type="project" value="TreeGrafter"/>
</dbReference>
<keyword evidence="4" id="KW-1185">Reference proteome</keyword>
<dbReference type="InterPro" id="IPR037682">
    <property type="entry name" value="TonB_C"/>
</dbReference>
<feature type="signal peptide" evidence="1">
    <location>
        <begin position="1"/>
        <end position="26"/>
    </location>
</feature>
<evidence type="ECO:0000259" key="2">
    <source>
        <dbReference type="PROSITE" id="PS52015"/>
    </source>
</evidence>
<protein>
    <submittedName>
        <fullName evidence="3">Energy transducer TonB</fullName>
    </submittedName>
</protein>
<dbReference type="InterPro" id="IPR051045">
    <property type="entry name" value="TonB-dependent_transducer"/>
</dbReference>
<organism evidence="3 4">
    <name type="scientific">Sphingobacterium paramultivorum</name>
    <dbReference type="NCBI Taxonomy" id="2886510"/>
    <lineage>
        <taxon>Bacteria</taxon>
        <taxon>Pseudomonadati</taxon>
        <taxon>Bacteroidota</taxon>
        <taxon>Sphingobacteriia</taxon>
        <taxon>Sphingobacteriales</taxon>
        <taxon>Sphingobacteriaceae</taxon>
        <taxon>Sphingobacterium</taxon>
    </lineage>
</organism>
<gene>
    <name evidence="3" type="ORF">HS960_23450</name>
</gene>
<dbReference type="SUPFAM" id="SSF82185">
    <property type="entry name" value="Histone H3 K4-specific methyltransferase SET7/9 N-terminal domain"/>
    <property type="match status" value="1"/>
</dbReference>
<name>A0A7G5E8V2_9SPHI</name>
<feature type="domain" description="TonB C-terminal" evidence="2">
    <location>
        <begin position="238"/>
        <end position="329"/>
    </location>
</feature>
<feature type="chain" id="PRO_5028962771" evidence="1">
    <location>
        <begin position="27"/>
        <end position="329"/>
    </location>
</feature>
<dbReference type="PROSITE" id="PS52015">
    <property type="entry name" value="TONB_CTD"/>
    <property type="match status" value="1"/>
</dbReference>
<accession>A0A7G5E8V2</accession>
<dbReference type="PANTHER" id="PTHR33446">
    <property type="entry name" value="PROTEIN TONB-RELATED"/>
    <property type="match status" value="1"/>
</dbReference>
<evidence type="ECO:0000313" key="4">
    <source>
        <dbReference type="Proteomes" id="UP000515450"/>
    </source>
</evidence>
<dbReference type="Proteomes" id="UP000515450">
    <property type="component" value="Chromosome"/>
</dbReference>
<proteinExistence type="predicted"/>
<dbReference type="GO" id="GO:0055085">
    <property type="term" value="P:transmembrane transport"/>
    <property type="evidence" value="ECO:0007669"/>
    <property type="project" value="InterPro"/>
</dbReference>
<sequence>MKYYLHFLTRSICFLLFTLCVSHLLAQNKISYYKKNGEETRLKDSAYYLRIVRPEGNGNDTFYRVEEFYFHNDSVKLNAISKTAQSPLKYHGRKYEFYENGHLKDLENFFNGTKIDSAFYFYPNNQLKKILFYPNRVDAKGEVQVEKPIYVAYYDSLRNRTLENGNGLIRFSGYRNNYEEGTMLNSLREGEWHGKLGKDSYVEIYSKDKLISGITTKENGVLINYDSTNYMIPPQFPGGISRLMGYIGSHYIYPKEAIQNNVSGVLLIMFMIDHEGNVRDAVVKEDLGFGTGDEGIRVLKKAGKWKPGVQRGEAVNVAYILPIRLNAKR</sequence>
<dbReference type="EMBL" id="CP058555">
    <property type="protein sequence ID" value="QMV70427.1"/>
    <property type="molecule type" value="Genomic_DNA"/>
</dbReference>
<dbReference type="Gene3D" id="3.30.1150.10">
    <property type="match status" value="1"/>
</dbReference>
<dbReference type="SUPFAM" id="SSF74653">
    <property type="entry name" value="TolA/TonB C-terminal domain"/>
    <property type="match status" value="1"/>
</dbReference>
<dbReference type="Pfam" id="PF03544">
    <property type="entry name" value="TonB_C"/>
    <property type="match status" value="1"/>
</dbReference>
<evidence type="ECO:0000313" key="3">
    <source>
        <dbReference type="EMBL" id="QMV70427.1"/>
    </source>
</evidence>
<dbReference type="PANTHER" id="PTHR33446:SF2">
    <property type="entry name" value="PROTEIN TONB"/>
    <property type="match status" value="1"/>
</dbReference>